<evidence type="ECO:0000313" key="3">
    <source>
        <dbReference type="Proteomes" id="UP000001075"/>
    </source>
</evidence>
<accession>G3HH66</accession>
<evidence type="ECO:0008006" key="4">
    <source>
        <dbReference type="Google" id="ProtNLM"/>
    </source>
</evidence>
<name>G3HH66_CRIGR</name>
<evidence type="ECO:0000256" key="1">
    <source>
        <dbReference type="SAM" id="SignalP"/>
    </source>
</evidence>
<feature type="chain" id="PRO_5003444333" description="Secreted protein" evidence="1">
    <location>
        <begin position="19"/>
        <end position="65"/>
    </location>
</feature>
<evidence type="ECO:0000313" key="2">
    <source>
        <dbReference type="EMBL" id="EGV99023.1"/>
    </source>
</evidence>
<organism evidence="2 3">
    <name type="scientific">Cricetulus griseus</name>
    <name type="common">Chinese hamster</name>
    <name type="synonym">Cricetulus barabensis griseus</name>
    <dbReference type="NCBI Taxonomy" id="10029"/>
    <lineage>
        <taxon>Eukaryota</taxon>
        <taxon>Metazoa</taxon>
        <taxon>Chordata</taxon>
        <taxon>Craniata</taxon>
        <taxon>Vertebrata</taxon>
        <taxon>Euteleostomi</taxon>
        <taxon>Mammalia</taxon>
        <taxon>Eutheria</taxon>
        <taxon>Euarchontoglires</taxon>
        <taxon>Glires</taxon>
        <taxon>Rodentia</taxon>
        <taxon>Myomorpha</taxon>
        <taxon>Muroidea</taxon>
        <taxon>Cricetidae</taxon>
        <taxon>Cricetinae</taxon>
        <taxon>Cricetulus</taxon>
    </lineage>
</organism>
<gene>
    <name evidence="2" type="ORF">I79_009963</name>
</gene>
<reference evidence="3" key="1">
    <citation type="journal article" date="2011" name="Nat. Biotechnol.">
        <title>The genomic sequence of the Chinese hamster ovary (CHO)-K1 cell line.</title>
        <authorList>
            <person name="Xu X."/>
            <person name="Nagarajan H."/>
            <person name="Lewis N.E."/>
            <person name="Pan S."/>
            <person name="Cai Z."/>
            <person name="Liu X."/>
            <person name="Chen W."/>
            <person name="Xie M."/>
            <person name="Wang W."/>
            <person name="Hammond S."/>
            <person name="Andersen M.R."/>
            <person name="Neff N."/>
            <person name="Passarelli B."/>
            <person name="Koh W."/>
            <person name="Fan H.C."/>
            <person name="Wang J."/>
            <person name="Gui Y."/>
            <person name="Lee K.H."/>
            <person name="Betenbaugh M.J."/>
            <person name="Quake S.R."/>
            <person name="Famili I."/>
            <person name="Palsson B.O."/>
            <person name="Wang J."/>
        </authorList>
    </citation>
    <scope>NUCLEOTIDE SEQUENCE [LARGE SCALE GENOMIC DNA]</scope>
    <source>
        <strain evidence="3">CHO K1 cell line</strain>
    </source>
</reference>
<protein>
    <recommendedName>
        <fullName evidence="4">Secreted protein</fullName>
    </recommendedName>
</protein>
<proteinExistence type="predicted"/>
<dbReference type="Proteomes" id="UP000001075">
    <property type="component" value="Unassembled WGS sequence"/>
</dbReference>
<dbReference type="AlphaFoldDB" id="G3HH66"/>
<keyword evidence="1" id="KW-0732">Signal</keyword>
<dbReference type="InParanoid" id="G3HH66"/>
<dbReference type="EMBL" id="JH000372">
    <property type="protein sequence ID" value="EGV99023.1"/>
    <property type="molecule type" value="Genomic_DNA"/>
</dbReference>
<sequence length="65" mass="7244">MGRKIPVILICVLSLSHAFFAGEQQSNRALRSPSSADVRWTARARCWTRMWANLLTGQIEAGSNL</sequence>
<feature type="signal peptide" evidence="1">
    <location>
        <begin position="1"/>
        <end position="18"/>
    </location>
</feature>